<dbReference type="EMBL" id="VSRR010002160">
    <property type="protein sequence ID" value="MPC29923.1"/>
    <property type="molecule type" value="Genomic_DNA"/>
</dbReference>
<dbReference type="Proteomes" id="UP000324222">
    <property type="component" value="Unassembled WGS sequence"/>
</dbReference>
<sequence length="98" mass="10636">MQTDVSLQAIREALQHQIHIDAVCVGPGVLGRQRARVTKWGQNSSARGQSRIDAWNWKCASPAALMALARPQAGAEGLALTLCLHMCSVGTAWWQTQV</sequence>
<name>A0A5B7EAG4_PORTR</name>
<evidence type="ECO:0000313" key="2">
    <source>
        <dbReference type="Proteomes" id="UP000324222"/>
    </source>
</evidence>
<gene>
    <name evidence="1" type="ORF">E2C01_023175</name>
</gene>
<evidence type="ECO:0000313" key="1">
    <source>
        <dbReference type="EMBL" id="MPC29923.1"/>
    </source>
</evidence>
<organism evidence="1 2">
    <name type="scientific">Portunus trituberculatus</name>
    <name type="common">Swimming crab</name>
    <name type="synonym">Neptunus trituberculatus</name>
    <dbReference type="NCBI Taxonomy" id="210409"/>
    <lineage>
        <taxon>Eukaryota</taxon>
        <taxon>Metazoa</taxon>
        <taxon>Ecdysozoa</taxon>
        <taxon>Arthropoda</taxon>
        <taxon>Crustacea</taxon>
        <taxon>Multicrustacea</taxon>
        <taxon>Malacostraca</taxon>
        <taxon>Eumalacostraca</taxon>
        <taxon>Eucarida</taxon>
        <taxon>Decapoda</taxon>
        <taxon>Pleocyemata</taxon>
        <taxon>Brachyura</taxon>
        <taxon>Eubrachyura</taxon>
        <taxon>Portunoidea</taxon>
        <taxon>Portunidae</taxon>
        <taxon>Portuninae</taxon>
        <taxon>Portunus</taxon>
    </lineage>
</organism>
<comment type="caution">
    <text evidence="1">The sequence shown here is derived from an EMBL/GenBank/DDBJ whole genome shotgun (WGS) entry which is preliminary data.</text>
</comment>
<protein>
    <submittedName>
        <fullName evidence="1">Uncharacterized protein</fullName>
    </submittedName>
</protein>
<reference evidence="1 2" key="1">
    <citation type="submission" date="2019-05" db="EMBL/GenBank/DDBJ databases">
        <title>Another draft genome of Portunus trituberculatus and its Hox gene families provides insights of decapod evolution.</title>
        <authorList>
            <person name="Jeong J.-H."/>
            <person name="Song I."/>
            <person name="Kim S."/>
            <person name="Choi T."/>
            <person name="Kim D."/>
            <person name="Ryu S."/>
            <person name="Kim W."/>
        </authorList>
    </citation>
    <scope>NUCLEOTIDE SEQUENCE [LARGE SCALE GENOMIC DNA]</scope>
    <source>
        <tissue evidence="1">Muscle</tissue>
    </source>
</reference>
<accession>A0A5B7EAG4</accession>
<dbReference type="AlphaFoldDB" id="A0A5B7EAG4"/>
<keyword evidence="2" id="KW-1185">Reference proteome</keyword>
<proteinExistence type="predicted"/>